<comment type="caution">
    <text evidence="2">The sequence shown here is derived from an EMBL/GenBank/DDBJ whole genome shotgun (WGS) entry which is preliminary data.</text>
</comment>
<evidence type="ECO:0000259" key="1">
    <source>
        <dbReference type="Pfam" id="PF13619"/>
    </source>
</evidence>
<sequence length="87" mass="9862">MEMKKINSGKLRAIGYDARARMLQVQLDTGSTLQYSGVSEDIWRRLSSSGAAWSFYRDNIEEEFTVQRVSGSEPVGKNPLDDLFTKK</sequence>
<feature type="domain" description="KTSC" evidence="1">
    <location>
        <begin position="7"/>
        <end position="64"/>
    </location>
</feature>
<dbReference type="EMBL" id="MLJW01000059">
    <property type="protein sequence ID" value="OIR04227.1"/>
    <property type="molecule type" value="Genomic_DNA"/>
</dbReference>
<accession>A0A1J5S8F2</accession>
<evidence type="ECO:0000313" key="2">
    <source>
        <dbReference type="EMBL" id="OIR04227.1"/>
    </source>
</evidence>
<dbReference type="Pfam" id="PF13619">
    <property type="entry name" value="KTSC"/>
    <property type="match status" value="1"/>
</dbReference>
<dbReference type="AlphaFoldDB" id="A0A1J5S8F2"/>
<dbReference type="InterPro" id="IPR025309">
    <property type="entry name" value="KTSC_dom"/>
</dbReference>
<proteinExistence type="predicted"/>
<gene>
    <name evidence="2" type="ORF">GALL_137090</name>
</gene>
<organism evidence="2">
    <name type="scientific">mine drainage metagenome</name>
    <dbReference type="NCBI Taxonomy" id="410659"/>
    <lineage>
        <taxon>unclassified sequences</taxon>
        <taxon>metagenomes</taxon>
        <taxon>ecological metagenomes</taxon>
    </lineage>
</organism>
<reference evidence="2" key="1">
    <citation type="submission" date="2016-10" db="EMBL/GenBank/DDBJ databases">
        <title>Sequence of Gallionella enrichment culture.</title>
        <authorList>
            <person name="Poehlein A."/>
            <person name="Muehling M."/>
            <person name="Daniel R."/>
        </authorList>
    </citation>
    <scope>NUCLEOTIDE SEQUENCE</scope>
</reference>
<protein>
    <recommendedName>
        <fullName evidence="1">KTSC domain-containing protein</fullName>
    </recommendedName>
</protein>
<name>A0A1J5S8F2_9ZZZZ</name>